<dbReference type="InterPro" id="IPR001789">
    <property type="entry name" value="Sig_transdc_resp-reg_receiver"/>
</dbReference>
<evidence type="ECO:0000313" key="3">
    <source>
        <dbReference type="EMBL" id="AIL44687.1"/>
    </source>
</evidence>
<dbReference type="InterPro" id="IPR011006">
    <property type="entry name" value="CheY-like_superfamily"/>
</dbReference>
<accession>A0A077EB65</accession>
<gene>
    <name evidence="3" type="ORF">BD94_0912</name>
</gene>
<dbReference type="STRING" id="1338011.BD94_0912"/>
<dbReference type="EMBL" id="CP007547">
    <property type="protein sequence ID" value="AIL44687.1"/>
    <property type="molecule type" value="Genomic_DNA"/>
</dbReference>
<evidence type="ECO:0000259" key="2">
    <source>
        <dbReference type="PROSITE" id="PS50110"/>
    </source>
</evidence>
<dbReference type="eggNOG" id="COG2197">
    <property type="taxonomic scope" value="Bacteria"/>
</dbReference>
<dbReference type="Proteomes" id="UP000028933">
    <property type="component" value="Chromosome"/>
</dbReference>
<dbReference type="HOGENOM" id="CLU_1254110_0_0_10"/>
<reference evidence="3 4" key="1">
    <citation type="journal article" date="2013" name="Lancet">
        <title>First case of E anophelis outbreak in an intensive-care unit.</title>
        <authorList>
            <person name="Teo J."/>
            <person name="Tan S.Y."/>
            <person name="Tay M."/>
            <person name="Ding Y."/>
            <person name="Kjelleberg S."/>
            <person name="Givskov M."/>
            <person name="Lin R.T."/>
            <person name="Yang L."/>
        </authorList>
    </citation>
    <scope>NUCLEOTIDE SEQUENCE [LARGE SCALE GENOMIC DNA]</scope>
    <source>
        <strain evidence="3 4">NUHP1</strain>
    </source>
</reference>
<feature type="modified residue" description="4-aspartylphosphate" evidence="1">
    <location>
        <position position="59"/>
    </location>
</feature>
<dbReference type="AlphaFoldDB" id="A0A077EB65"/>
<keyword evidence="1" id="KW-0597">Phosphoprotein</keyword>
<evidence type="ECO:0000256" key="1">
    <source>
        <dbReference type="PROSITE-ProRule" id="PRU00169"/>
    </source>
</evidence>
<evidence type="ECO:0000313" key="4">
    <source>
        <dbReference type="Proteomes" id="UP000028933"/>
    </source>
</evidence>
<dbReference type="RefSeq" id="WP_021346199.1">
    <property type="nucleotide sequence ID" value="NZ_CP007547.1"/>
</dbReference>
<dbReference type="GO" id="GO:0000160">
    <property type="term" value="P:phosphorelay signal transduction system"/>
    <property type="evidence" value="ECO:0007669"/>
    <property type="project" value="InterPro"/>
</dbReference>
<dbReference type="SUPFAM" id="SSF52172">
    <property type="entry name" value="CheY-like"/>
    <property type="match status" value="1"/>
</dbReference>
<dbReference type="Gene3D" id="3.40.50.2300">
    <property type="match status" value="1"/>
</dbReference>
<feature type="domain" description="Response regulatory" evidence="2">
    <location>
        <begin position="4"/>
        <end position="132"/>
    </location>
</feature>
<sequence>MFKKILVAEDYESSNISVEKALEDLKIEESKYVYYCDDALQRVQIGIHEKQPFELLITDLSFDEDHREQNLKSGSELIEAVKKIQPDIKIIVFSIEKKPNIIDDLFRKYEINGYVSKGREDTKELKKAIKAVYNDEKHISLNLKKSIKDKNSYEFTTYDITLVDLLCQGMRQKQISSYLQENDIRPSGLSSVEKRLNGLKESLNVNTTEQVVAIFKDMGLI</sequence>
<dbReference type="KEGG" id="eao:BD94_0912"/>
<protein>
    <recommendedName>
        <fullName evidence="2">Response regulatory domain-containing protein</fullName>
    </recommendedName>
</protein>
<name>A0A077EB65_9FLAO</name>
<dbReference type="PROSITE" id="PS50110">
    <property type="entry name" value="RESPONSE_REGULATORY"/>
    <property type="match status" value="1"/>
</dbReference>
<proteinExistence type="predicted"/>
<organism evidence="3 4">
    <name type="scientific">Elizabethkingia anophelis NUHP1</name>
    <dbReference type="NCBI Taxonomy" id="1338011"/>
    <lineage>
        <taxon>Bacteria</taxon>
        <taxon>Pseudomonadati</taxon>
        <taxon>Bacteroidota</taxon>
        <taxon>Flavobacteriia</taxon>
        <taxon>Flavobacteriales</taxon>
        <taxon>Weeksellaceae</taxon>
        <taxon>Elizabethkingia</taxon>
    </lineage>
</organism>